<feature type="domain" description="GIT Spa2 homology (SHD)" evidence="4">
    <location>
        <begin position="39"/>
        <end position="69"/>
    </location>
</feature>
<dbReference type="PANTHER" id="PTHR21601">
    <property type="entry name" value="SPA2 PROTEIN"/>
    <property type="match status" value="1"/>
</dbReference>
<name>A0A507C9U0_9FUNG</name>
<dbReference type="Pfam" id="PF23742">
    <property type="entry name" value="VBS_C3G9"/>
    <property type="match status" value="1"/>
</dbReference>
<gene>
    <name evidence="5" type="ORF">SmJEL517_g02757</name>
</gene>
<feature type="coiled-coil region" evidence="2">
    <location>
        <begin position="228"/>
        <end position="325"/>
    </location>
</feature>
<dbReference type="STRING" id="1806994.A0A507C9U0"/>
<dbReference type="Gene3D" id="1.10.287.1490">
    <property type="match status" value="1"/>
</dbReference>
<keyword evidence="6" id="KW-1185">Reference proteome</keyword>
<accession>A0A507C9U0</accession>
<dbReference type="Proteomes" id="UP000319731">
    <property type="component" value="Unassembled WGS sequence"/>
</dbReference>
<protein>
    <recommendedName>
        <fullName evidence="4">GIT Spa2 homology (SHD) domain-containing protein</fullName>
    </recommendedName>
</protein>
<comment type="caution">
    <text evidence="5">The sequence shown here is derived from an EMBL/GenBank/DDBJ whole genome shotgun (WGS) entry which is preliminary data.</text>
</comment>
<feature type="compositionally biased region" description="Low complexity" evidence="3">
    <location>
        <begin position="493"/>
        <end position="506"/>
    </location>
</feature>
<evidence type="ECO:0000256" key="1">
    <source>
        <dbReference type="ARBA" id="ARBA00022737"/>
    </source>
</evidence>
<dbReference type="GeneID" id="42003982"/>
<dbReference type="Pfam" id="PF08518">
    <property type="entry name" value="GIT_SHD"/>
    <property type="match status" value="2"/>
</dbReference>
<dbReference type="RefSeq" id="XP_031025434.1">
    <property type="nucleotide sequence ID" value="XM_031168685.1"/>
</dbReference>
<reference evidence="5 6" key="1">
    <citation type="journal article" date="2019" name="Sci. Rep.">
        <title>Comparative genomics of chytrid fungi reveal insights into the obligate biotrophic and pathogenic lifestyle of Synchytrium endobioticum.</title>
        <authorList>
            <person name="van de Vossenberg B.T.L.H."/>
            <person name="Warris S."/>
            <person name="Nguyen H.D.T."/>
            <person name="van Gent-Pelzer M.P.E."/>
            <person name="Joly D.L."/>
            <person name="van de Geest H.C."/>
            <person name="Bonants P.J.M."/>
            <person name="Smith D.S."/>
            <person name="Levesque C.A."/>
            <person name="van der Lee T.A.J."/>
        </authorList>
    </citation>
    <scope>NUCLEOTIDE SEQUENCE [LARGE SCALE GENOMIC DNA]</scope>
    <source>
        <strain evidence="5 6">JEL517</strain>
    </source>
</reference>
<organism evidence="5 6">
    <name type="scientific">Synchytrium microbalum</name>
    <dbReference type="NCBI Taxonomy" id="1806994"/>
    <lineage>
        <taxon>Eukaryota</taxon>
        <taxon>Fungi</taxon>
        <taxon>Fungi incertae sedis</taxon>
        <taxon>Chytridiomycota</taxon>
        <taxon>Chytridiomycota incertae sedis</taxon>
        <taxon>Chytridiomycetes</taxon>
        <taxon>Synchytriales</taxon>
        <taxon>Synchytriaceae</taxon>
        <taxon>Synchytrium</taxon>
    </lineage>
</organism>
<sequence>MADYDHTTLQHYESLKVYLASYLQNQKSSTTASNQRASAREKLTRLTQQQFQELSTDVYDEMTRRQDSADTIPFLPVKDEFHPKRNQARQKLATLPNSRFKDLASDVYYELERRFPGLIADPNSGKSPAEVSPASSESATDPSRETMSPVQPAEVSFASLDNLMADLGNMLNSTSAAPPPNINGTARESTVSKSIADDGEVSRLKARIAQLETIQDSTTRYDTSGSRIKELEDRLAGVMAESREKDEMISKLSEDAQKAKENYESLQEDYNQQQQIANDIRAEATNLLDEIKSLSRKNDELNATHERDQATIKQLREENERLQKHPSSAGGSSNVAAVTKSVADPTLRESPSFDYIKESLMYVDNGVINRQRIVTYQSAVEDLMKASRSDQPTSVLVAMKSIVMSCKGITEDTEHYEQSETTKPAEFTTRLSQVKTRLSAALTGLMTAAKTHAQSYGSAPHSISEVEGAATNLTSVILDLVRTLKSRDDESLGRSVGGSTSTTVNGVNGGVVGGASHSNGTETYEVDELKGYLEKQTDMIVQAIQSLLFAMRQNTPVGHEFKDTVGNITKIVDNLIKVSRRTLSSPSALSKPTFASSGDRLLQQLSSANLQFGNLGDSMVNSPQSKTLKQQVAASSYEIAKCGLGGWLLKLPDTKE</sequence>
<dbReference type="PANTHER" id="PTHR21601:SF0">
    <property type="entry name" value="PROTEIN SPA2-RELATED"/>
    <property type="match status" value="1"/>
</dbReference>
<dbReference type="AlphaFoldDB" id="A0A507C9U0"/>
<dbReference type="InterPro" id="IPR013724">
    <property type="entry name" value="GIT_SHD"/>
</dbReference>
<dbReference type="InterPro" id="IPR039892">
    <property type="entry name" value="Spa2/Sph1"/>
</dbReference>
<proteinExistence type="predicted"/>
<keyword evidence="1" id="KW-0677">Repeat</keyword>
<dbReference type="Pfam" id="PF12205">
    <property type="entry name" value="GIT1_C"/>
    <property type="match status" value="1"/>
</dbReference>
<evidence type="ECO:0000313" key="6">
    <source>
        <dbReference type="Proteomes" id="UP000319731"/>
    </source>
</evidence>
<evidence type="ECO:0000259" key="4">
    <source>
        <dbReference type="SMART" id="SM00555"/>
    </source>
</evidence>
<dbReference type="EMBL" id="QEAO01000012">
    <property type="protein sequence ID" value="TPX34756.1"/>
    <property type="molecule type" value="Genomic_DNA"/>
</dbReference>
<dbReference type="OrthoDB" id="5588096at2759"/>
<keyword evidence="2" id="KW-0175">Coiled coil</keyword>
<evidence type="ECO:0000256" key="2">
    <source>
        <dbReference type="SAM" id="Coils"/>
    </source>
</evidence>
<dbReference type="InterPro" id="IPR056439">
    <property type="entry name" value="VBS_C3G9"/>
</dbReference>
<feature type="region of interest" description="Disordered" evidence="3">
    <location>
        <begin position="117"/>
        <end position="151"/>
    </location>
</feature>
<dbReference type="Gene3D" id="1.20.120.330">
    <property type="entry name" value="Nucleotidyltransferases domain 2"/>
    <property type="match status" value="1"/>
</dbReference>
<dbReference type="InterPro" id="IPR022018">
    <property type="entry name" value="GIT1_C"/>
</dbReference>
<evidence type="ECO:0000313" key="5">
    <source>
        <dbReference type="EMBL" id="TPX34756.1"/>
    </source>
</evidence>
<dbReference type="SMART" id="SM00555">
    <property type="entry name" value="GIT"/>
    <property type="match status" value="2"/>
</dbReference>
<evidence type="ECO:0000256" key="3">
    <source>
        <dbReference type="SAM" id="MobiDB-lite"/>
    </source>
</evidence>
<feature type="compositionally biased region" description="Low complexity" evidence="3">
    <location>
        <begin position="127"/>
        <end position="139"/>
    </location>
</feature>
<feature type="domain" description="GIT Spa2 homology (SHD)" evidence="4">
    <location>
        <begin position="88"/>
        <end position="118"/>
    </location>
</feature>
<feature type="region of interest" description="Disordered" evidence="3">
    <location>
        <begin position="170"/>
        <end position="193"/>
    </location>
</feature>
<feature type="region of interest" description="Disordered" evidence="3">
    <location>
        <begin position="490"/>
        <end position="519"/>
    </location>
</feature>
<dbReference type="GO" id="GO:0005078">
    <property type="term" value="F:MAP-kinase scaffold activity"/>
    <property type="evidence" value="ECO:0007669"/>
    <property type="project" value="TreeGrafter"/>
</dbReference>